<dbReference type="Pfam" id="PF23259">
    <property type="entry name" value="CHX17_C"/>
    <property type="match status" value="1"/>
</dbReference>
<keyword evidence="4" id="KW-0406">Ion transport</keyword>
<name>A0A8T0JW04_PHAAN</name>
<protein>
    <submittedName>
        <fullName evidence="7">Cation/H(+) antiporter 18 Protein CATION/H+ EXCHANGER 18</fullName>
    </submittedName>
</protein>
<comment type="caution">
    <text evidence="7">The sequence shown here is derived from an EMBL/GenBank/DDBJ whole genome shotgun (WGS) entry which is preliminary data.</text>
</comment>
<evidence type="ECO:0000313" key="8">
    <source>
        <dbReference type="Proteomes" id="UP000743370"/>
    </source>
</evidence>
<dbReference type="GO" id="GO:0006813">
    <property type="term" value="P:potassium ion transport"/>
    <property type="evidence" value="ECO:0007669"/>
    <property type="project" value="UniProtKB-KW"/>
</dbReference>
<evidence type="ECO:0000259" key="6">
    <source>
        <dbReference type="Pfam" id="PF23259"/>
    </source>
</evidence>
<dbReference type="GO" id="GO:0006885">
    <property type="term" value="P:regulation of pH"/>
    <property type="evidence" value="ECO:0007669"/>
    <property type="project" value="TreeGrafter"/>
</dbReference>
<evidence type="ECO:0000313" key="7">
    <source>
        <dbReference type="EMBL" id="KAG2381049.1"/>
    </source>
</evidence>
<keyword evidence="1" id="KW-0813">Transport</keyword>
<dbReference type="PANTHER" id="PTHR32468">
    <property type="entry name" value="CATION/H + ANTIPORTER"/>
    <property type="match status" value="1"/>
</dbReference>
<dbReference type="InterPro" id="IPR050794">
    <property type="entry name" value="CPA2_transporter"/>
</dbReference>
<proteinExistence type="predicted"/>
<feature type="domain" description="Cation/H(+) antiporter C-terminal" evidence="6">
    <location>
        <begin position="124"/>
        <end position="152"/>
    </location>
</feature>
<accession>A0A8T0JW04</accession>
<evidence type="ECO:0000259" key="5">
    <source>
        <dbReference type="Pfam" id="PF23256"/>
    </source>
</evidence>
<evidence type="ECO:0000256" key="2">
    <source>
        <dbReference type="ARBA" id="ARBA00022538"/>
    </source>
</evidence>
<dbReference type="GO" id="GO:0098662">
    <property type="term" value="P:inorganic cation transmembrane transport"/>
    <property type="evidence" value="ECO:0007669"/>
    <property type="project" value="TreeGrafter"/>
</dbReference>
<organism evidence="7 8">
    <name type="scientific">Phaseolus angularis</name>
    <name type="common">Azuki bean</name>
    <name type="synonym">Vigna angularis</name>
    <dbReference type="NCBI Taxonomy" id="3914"/>
    <lineage>
        <taxon>Eukaryota</taxon>
        <taxon>Viridiplantae</taxon>
        <taxon>Streptophyta</taxon>
        <taxon>Embryophyta</taxon>
        <taxon>Tracheophyta</taxon>
        <taxon>Spermatophyta</taxon>
        <taxon>Magnoliopsida</taxon>
        <taxon>eudicotyledons</taxon>
        <taxon>Gunneridae</taxon>
        <taxon>Pentapetalae</taxon>
        <taxon>rosids</taxon>
        <taxon>fabids</taxon>
        <taxon>Fabales</taxon>
        <taxon>Fabaceae</taxon>
        <taxon>Papilionoideae</taxon>
        <taxon>50 kb inversion clade</taxon>
        <taxon>NPAAA clade</taxon>
        <taxon>indigoferoid/millettioid clade</taxon>
        <taxon>Phaseoleae</taxon>
        <taxon>Vigna</taxon>
    </lineage>
</organism>
<gene>
    <name evidence="7" type="ORF">HKW66_Vig0204220</name>
</gene>
<dbReference type="InterPro" id="IPR057290">
    <property type="entry name" value="CHX17_C"/>
</dbReference>
<keyword evidence="2" id="KW-0633">Potassium transport</keyword>
<dbReference type="AlphaFoldDB" id="A0A8T0JW04"/>
<evidence type="ECO:0000256" key="3">
    <source>
        <dbReference type="ARBA" id="ARBA00022958"/>
    </source>
</evidence>
<evidence type="ECO:0000256" key="1">
    <source>
        <dbReference type="ARBA" id="ARBA00022448"/>
    </source>
</evidence>
<dbReference type="GO" id="GO:0012505">
    <property type="term" value="C:endomembrane system"/>
    <property type="evidence" value="ECO:0007669"/>
    <property type="project" value="TreeGrafter"/>
</dbReference>
<evidence type="ECO:0000256" key="4">
    <source>
        <dbReference type="ARBA" id="ARBA00023065"/>
    </source>
</evidence>
<dbReference type="PANTHER" id="PTHR32468:SF34">
    <property type="entry name" value="CATION_H(+) ANTIPORTER 18"/>
    <property type="match status" value="1"/>
</dbReference>
<reference evidence="7 8" key="1">
    <citation type="submission" date="2020-05" db="EMBL/GenBank/DDBJ databases">
        <title>Vigna angularis (adzuki bean) Var. LongXiaoDou No. 4 denovo assembly.</title>
        <authorList>
            <person name="Xiang H."/>
        </authorList>
    </citation>
    <scope>NUCLEOTIDE SEQUENCE [LARGE SCALE GENOMIC DNA]</scope>
    <source>
        <tissue evidence="7">Leaf</tissue>
    </source>
</reference>
<feature type="domain" description="Cation/H(+) antiporter central" evidence="5">
    <location>
        <begin position="1"/>
        <end position="121"/>
    </location>
</feature>
<keyword evidence="3" id="KW-0630">Potassium</keyword>
<sequence length="158" mass="17496">MVHKARRNELPFLNKGSHSPSNHVIVAFEAYKQLSQVSIRPMTAISAMANIHEDICATVERKEAAIIILPFHKQQSLDGSLNNTRNDFRWVNKRVLEHAPRSVGIFVDRGLGGTSHVSASNVSYCVVVLFFGGGDDREALAYGGRMAEHQIVGYSLYS</sequence>
<dbReference type="EMBL" id="JABFOF010000009">
    <property type="protein sequence ID" value="KAG2381049.1"/>
    <property type="molecule type" value="Genomic_DNA"/>
</dbReference>
<dbReference type="InterPro" id="IPR057291">
    <property type="entry name" value="CHX17_2nd"/>
</dbReference>
<dbReference type="Pfam" id="PF23256">
    <property type="entry name" value="CHX17_2nd"/>
    <property type="match status" value="1"/>
</dbReference>
<dbReference type="Proteomes" id="UP000743370">
    <property type="component" value="Unassembled WGS sequence"/>
</dbReference>